<dbReference type="RefSeq" id="WP_064284340.1">
    <property type="nucleotide sequence ID" value="NZ_LWCS01000054.1"/>
</dbReference>
<dbReference type="PANTHER" id="PTHR34383:SF3">
    <property type="entry name" value="POLYPHOSPHATE:AMP PHOSPHOTRANSFERASE"/>
    <property type="match status" value="1"/>
</dbReference>
<keyword evidence="2" id="KW-0808">Transferase</keyword>
<dbReference type="InterPro" id="IPR022488">
    <property type="entry name" value="PPK2-related"/>
</dbReference>
<dbReference type="SUPFAM" id="SSF52540">
    <property type="entry name" value="P-loop containing nucleoside triphosphate hydrolases"/>
    <property type="match status" value="1"/>
</dbReference>
<keyword evidence="2" id="KW-0418">Kinase</keyword>
<dbReference type="GO" id="GO:0016301">
    <property type="term" value="F:kinase activity"/>
    <property type="evidence" value="ECO:0007669"/>
    <property type="project" value="UniProtKB-KW"/>
</dbReference>
<dbReference type="Pfam" id="PF03976">
    <property type="entry name" value="PPK2"/>
    <property type="match status" value="1"/>
</dbReference>
<accession>A0A178LNH2</accession>
<dbReference type="STRING" id="912594.AWC12_09775"/>
<dbReference type="NCBIfam" id="TIGR03709">
    <property type="entry name" value="PPK2_rel_1"/>
    <property type="match status" value="1"/>
</dbReference>
<gene>
    <name evidence="2" type="ORF">A4X20_08740</name>
</gene>
<evidence type="ECO:0000313" key="3">
    <source>
        <dbReference type="Proteomes" id="UP000078396"/>
    </source>
</evidence>
<evidence type="ECO:0000313" key="2">
    <source>
        <dbReference type="EMBL" id="OAN32593.1"/>
    </source>
</evidence>
<evidence type="ECO:0000259" key="1">
    <source>
        <dbReference type="Pfam" id="PF03976"/>
    </source>
</evidence>
<dbReference type="PANTHER" id="PTHR34383">
    <property type="entry name" value="POLYPHOSPHATE:AMP PHOSPHOTRANSFERASE-RELATED"/>
    <property type="match status" value="1"/>
</dbReference>
<dbReference type="Proteomes" id="UP000078396">
    <property type="component" value="Unassembled WGS sequence"/>
</dbReference>
<comment type="caution">
    <text evidence="2">The sequence shown here is derived from an EMBL/GenBank/DDBJ whole genome shotgun (WGS) entry which is preliminary data.</text>
</comment>
<sequence>MSDTKPTKEPDDLPSLWTHQPHVELMFRPGDKVADIDAAATPGFRGSKSDAPTLQEERNVRFAELQEMLYANSRAGDTRSVLLVLQGMDTAGKGGIVKHVVGAANPQGIEYRSFGKPTPEELSHHYLWRIRKALPRAGHIGVFDRSHYEDVLIVRVHDLVPPDVWEPRYDEINAFERELVDSGTTLVKAAMFVSLDEQKKRLAERLERPDKYWKYNPGDIDERMKWPLYQEAYQAMLDRTSTDYAPWHIVPCNRKWYSRLAILELLIEALKGLNMSWPPPDFDVATEKKRLATV</sequence>
<protein>
    <submittedName>
        <fullName evidence="2">Polyphosphate kinase</fullName>
    </submittedName>
</protein>
<dbReference type="GO" id="GO:0006797">
    <property type="term" value="P:polyphosphate metabolic process"/>
    <property type="evidence" value="ECO:0007669"/>
    <property type="project" value="InterPro"/>
</dbReference>
<dbReference type="AlphaFoldDB" id="A0A178LNH2"/>
<dbReference type="InterPro" id="IPR027417">
    <property type="entry name" value="P-loop_NTPase"/>
</dbReference>
<dbReference type="InterPro" id="IPR022300">
    <property type="entry name" value="PPK2-rel_1"/>
</dbReference>
<dbReference type="EMBL" id="LWCS01000054">
    <property type="protein sequence ID" value="OAN32593.1"/>
    <property type="molecule type" value="Genomic_DNA"/>
</dbReference>
<name>A0A178LNH2_MYCIR</name>
<proteinExistence type="predicted"/>
<dbReference type="OrthoDB" id="9775224at2"/>
<reference evidence="2 3" key="1">
    <citation type="submission" date="2016-04" db="EMBL/GenBank/DDBJ databases">
        <title>Draft Genome Sequences of Staphylococcus capitis Strain H36, S. capitis Strain H65, S. cohnii Strain H62, S. hominis Strain H69, Mycobacterium iranicum Strain H39, Plantibacter sp. Strain H53, Pseudomonas oryzihabitans Strain H72, and Microbacterium sp. Strain H83, isolated from residential settings.</title>
        <authorList>
            <person name="Lymperopoulou D."/>
            <person name="Adams R.I."/>
            <person name="Lindow S."/>
            <person name="Coil D.A."/>
            <person name="Jospin G."/>
            <person name="Eisen J.A."/>
        </authorList>
    </citation>
    <scope>NUCLEOTIDE SEQUENCE [LARGE SCALE GENOMIC DNA]</scope>
    <source>
        <strain evidence="2 3">H39</strain>
    </source>
</reference>
<dbReference type="Gene3D" id="3.40.50.300">
    <property type="entry name" value="P-loop containing nucleotide triphosphate hydrolases"/>
    <property type="match status" value="1"/>
</dbReference>
<dbReference type="GO" id="GO:0016776">
    <property type="term" value="F:phosphotransferase activity, phosphate group as acceptor"/>
    <property type="evidence" value="ECO:0007669"/>
    <property type="project" value="InterPro"/>
</dbReference>
<feature type="domain" description="Polyphosphate kinase-2-related" evidence="1">
    <location>
        <begin position="57"/>
        <end position="272"/>
    </location>
</feature>
<organism evidence="2 3">
    <name type="scientific">Mycolicibacterium iranicum</name>
    <name type="common">Mycobacterium iranicum</name>
    <dbReference type="NCBI Taxonomy" id="912594"/>
    <lineage>
        <taxon>Bacteria</taxon>
        <taxon>Bacillati</taxon>
        <taxon>Actinomycetota</taxon>
        <taxon>Actinomycetes</taxon>
        <taxon>Mycobacteriales</taxon>
        <taxon>Mycobacteriaceae</taxon>
        <taxon>Mycolicibacterium</taxon>
    </lineage>
</organism>
<dbReference type="eggNOG" id="COG2326">
    <property type="taxonomic scope" value="Bacteria"/>
</dbReference>